<comment type="caution">
    <text evidence="2">The sequence shown here is derived from an EMBL/GenBank/DDBJ whole genome shotgun (WGS) entry which is preliminary data.</text>
</comment>
<accession>A0A0L6UBG7</accession>
<gene>
    <name evidence="2" type="ORF">VP01_841g1</name>
</gene>
<evidence type="ECO:0000256" key="1">
    <source>
        <dbReference type="SAM" id="MobiDB-lite"/>
    </source>
</evidence>
<dbReference type="AlphaFoldDB" id="A0A0L6UBG7"/>
<dbReference type="VEuPathDB" id="FungiDB:VP01_841g1"/>
<proteinExistence type="predicted"/>
<dbReference type="EMBL" id="LAVV01013960">
    <property type="protein sequence ID" value="KNZ45165.1"/>
    <property type="molecule type" value="Genomic_DNA"/>
</dbReference>
<name>A0A0L6UBG7_9BASI</name>
<evidence type="ECO:0000313" key="3">
    <source>
        <dbReference type="Proteomes" id="UP000037035"/>
    </source>
</evidence>
<feature type="compositionally biased region" description="Basic residues" evidence="1">
    <location>
        <begin position="472"/>
        <end position="481"/>
    </location>
</feature>
<evidence type="ECO:0000313" key="2">
    <source>
        <dbReference type="EMBL" id="KNZ45165.1"/>
    </source>
</evidence>
<reference evidence="2 3" key="1">
    <citation type="submission" date="2015-08" db="EMBL/GenBank/DDBJ databases">
        <title>Next Generation Sequencing and Analysis of the Genome of Puccinia sorghi L Schw, the Causal Agent of Maize Common Rust.</title>
        <authorList>
            <person name="Rochi L."/>
            <person name="Burguener G."/>
            <person name="Darino M."/>
            <person name="Turjanski A."/>
            <person name="Kreff E."/>
            <person name="Dieguez M.J."/>
            <person name="Sacco F."/>
        </authorList>
    </citation>
    <scope>NUCLEOTIDE SEQUENCE [LARGE SCALE GENOMIC DNA]</scope>
    <source>
        <strain evidence="2 3">RO10H11247</strain>
    </source>
</reference>
<organism evidence="2 3">
    <name type="scientific">Puccinia sorghi</name>
    <dbReference type="NCBI Taxonomy" id="27349"/>
    <lineage>
        <taxon>Eukaryota</taxon>
        <taxon>Fungi</taxon>
        <taxon>Dikarya</taxon>
        <taxon>Basidiomycota</taxon>
        <taxon>Pucciniomycotina</taxon>
        <taxon>Pucciniomycetes</taxon>
        <taxon>Pucciniales</taxon>
        <taxon>Pucciniaceae</taxon>
        <taxon>Puccinia</taxon>
    </lineage>
</organism>
<feature type="region of interest" description="Disordered" evidence="1">
    <location>
        <begin position="406"/>
        <end position="436"/>
    </location>
</feature>
<dbReference type="Proteomes" id="UP000037035">
    <property type="component" value="Unassembled WGS sequence"/>
</dbReference>
<feature type="compositionally biased region" description="Polar residues" evidence="1">
    <location>
        <begin position="426"/>
        <end position="436"/>
    </location>
</feature>
<sequence>MDTLDGAISSNLAVFKESVHNFFSFIQQDQFPTVVKRINKHQQAKEYKNYPNILQDSDSTAKITPSHLLQNPLNSTGSEVTLYKHLNLANITYTGQSRLEFLGDRFNQVIWCIRWSYLADSNYRNILYTYLLILYEHMMFLFLIFTCDHTCDQACDVSCDQAAQPLHSLCTASAQPLHSPYLSPVVYIRRLSSHCFPFTHQIVPPSVSSHHSSNSVPQISESSDKHKLGFLQSHTPYPSPWFKSWSRHKSKQVHLPLGYFTFQTQHPFQLVNPFHKVLCSIPASSLHIKFTFRLQESISIKLVLLTGSNTYQSKEVKKPIFGQPLSVNFITIKDERIEVPASNTSEGQGVSEGRKYFLRIWARQSSTNLYNMAFQNNEDLENILPTSNSNLTGIFAGNQNMNIDQQASRNSTVGPPPRVSNHGRNRTYQGPQNRTAGTYRVPAETEEIELYTFAEETAKAGGPKGVKEFKNFKSKRTKEKD</sequence>
<protein>
    <recommendedName>
        <fullName evidence="4">RNase III domain-containing protein</fullName>
    </recommendedName>
</protein>
<feature type="region of interest" description="Disordered" evidence="1">
    <location>
        <begin position="459"/>
        <end position="481"/>
    </location>
</feature>
<evidence type="ECO:0008006" key="4">
    <source>
        <dbReference type="Google" id="ProtNLM"/>
    </source>
</evidence>
<keyword evidence="3" id="KW-1185">Reference proteome</keyword>